<protein>
    <submittedName>
        <fullName evidence="2">Extracellular solute-binding protein</fullName>
    </submittedName>
</protein>
<feature type="region of interest" description="Disordered" evidence="1">
    <location>
        <begin position="277"/>
        <end position="299"/>
    </location>
</feature>
<proteinExistence type="predicted"/>
<evidence type="ECO:0000313" key="3">
    <source>
        <dbReference type="Proteomes" id="UP001057877"/>
    </source>
</evidence>
<dbReference type="InterPro" id="IPR006059">
    <property type="entry name" value="SBP"/>
</dbReference>
<organism evidence="2 3">
    <name type="scientific">Paenibacillus spongiae</name>
    <dbReference type="NCBI Taxonomy" id="2909671"/>
    <lineage>
        <taxon>Bacteria</taxon>
        <taxon>Bacillati</taxon>
        <taxon>Bacillota</taxon>
        <taxon>Bacilli</taxon>
        <taxon>Bacillales</taxon>
        <taxon>Paenibacillaceae</taxon>
        <taxon>Paenibacillus</taxon>
    </lineage>
</organism>
<dbReference type="RefSeq" id="WP_258385553.1">
    <property type="nucleotide sequence ID" value="NZ_CP091430.1"/>
</dbReference>
<name>A0ABY5S6X2_9BACL</name>
<evidence type="ECO:0000256" key="1">
    <source>
        <dbReference type="SAM" id="MobiDB-lite"/>
    </source>
</evidence>
<dbReference type="PANTHER" id="PTHR43649:SF27">
    <property type="entry name" value="EXTRACELLULAR SOLUTE-BINDING PROTEIN FAMILY 1"/>
    <property type="match status" value="1"/>
</dbReference>
<dbReference type="PANTHER" id="PTHR43649">
    <property type="entry name" value="ARABINOSE-BINDING PROTEIN-RELATED"/>
    <property type="match status" value="1"/>
</dbReference>
<sequence length="991" mass="112615">MKWRWNDALKWKKVMLISITFLVFSMTFGESFHSYANERLRDRNQNQGAALADDQLAINSIMEPTYATTLAGYKKEGYQPADQPEIVMKADQHSAFGGTKPVTETVDGLSALVWDSTTPWIEWTVDVPQDGLYNLGLSYYPISGKRLPIQRELLIDGESPFREAQRLYFYRNWVDRGDPAQNNQGDDVRPKQIEKPQWMDIPVSDGNGLYPEPFQFYLTAGKHVIRMNFLVEPMAIDEIRLTAPAQLPSYAEMEQTYTEQGYKPAQQVNVKVQAENNPMKSDPTIRRESNGDPLMEPAGDGRIRLNAFGDWRWRKGGQKASWTFSVPKDGLYKIGLKFGQWWGDGLPSYRQILIDGKVPYKELELYPFTYSRNWRIETLHKDNEQTGKADPMLVYLTEGEHTITMIAQVGPYQPIMEALTADTQRLSDLYRRIIMVTGPTPDPNFEYELGKKVPKLIEDLKVIADDLLVQMDALNALSDVEPSTVNSLRMMNHTFEKMIRNPDSIPRQLSELSNSQTSLSTLLMGLQNVPLVLDYILVSSPDTTYPKVKSNVIQKSVSTFKNFMASFTKDYTGVGSVYDKETGQETEANPVIEVWVSRGKEWAEIMKEMAEEDFTPKTGIRININTLPAGQLNSGSVNTLLLAASSGRAPDVATGVDAHLPVEFAIRDASVDLTQFPDYEEVSKRFLAGSLIPFKYNGGNYALPETQDFNLLVFRKDILKELGVSIPQTWEDVYALLPILQQNGMQMYYPVTQLGFVPFLYQNGGDYYKENGMKSALDSPEAFQAFTEWTELYTNYKFPVMANFFNRFRTGEMPIGIVDYLTYVQLSTAAPELIGRWGVAPSPGHEKSNGTIDRTTGGAVQSVAIFKQSKRQKEAWEFLKWWTSTEIQLQFGQELEALLGVEARWNTANMDALSQLPWPEDDLKALKEQWKYYKEQPYVLGGYFTGRNIDNAWNRVVLGGMNIRESLEKGIKDINKELEAKQKEFGFIPDN</sequence>
<dbReference type="Gene3D" id="2.60.120.260">
    <property type="entry name" value="Galactose-binding domain-like"/>
    <property type="match status" value="2"/>
</dbReference>
<dbReference type="Gene3D" id="3.40.190.10">
    <property type="entry name" value="Periplasmic binding protein-like II"/>
    <property type="match status" value="1"/>
</dbReference>
<evidence type="ECO:0000313" key="2">
    <source>
        <dbReference type="EMBL" id="UVI29464.1"/>
    </source>
</evidence>
<accession>A0ABY5S6X2</accession>
<gene>
    <name evidence="2" type="ORF">L1F29_29275</name>
</gene>
<dbReference type="SUPFAM" id="SSF53850">
    <property type="entry name" value="Periplasmic binding protein-like II"/>
    <property type="match status" value="1"/>
</dbReference>
<reference evidence="2" key="1">
    <citation type="submission" date="2022-01" db="EMBL/GenBank/DDBJ databases">
        <title>Paenibacillus spongiae sp. nov., isolated from marine sponge.</title>
        <authorList>
            <person name="Li Z."/>
            <person name="Zhang M."/>
        </authorList>
    </citation>
    <scope>NUCLEOTIDE SEQUENCE</scope>
    <source>
        <strain evidence="2">PHS-Z3</strain>
    </source>
</reference>
<dbReference type="InterPro" id="IPR050490">
    <property type="entry name" value="Bact_solute-bd_prot1"/>
</dbReference>
<dbReference type="EMBL" id="CP091430">
    <property type="protein sequence ID" value="UVI29464.1"/>
    <property type="molecule type" value="Genomic_DNA"/>
</dbReference>
<dbReference type="Proteomes" id="UP001057877">
    <property type="component" value="Chromosome"/>
</dbReference>
<dbReference type="Pfam" id="PF01547">
    <property type="entry name" value="SBP_bac_1"/>
    <property type="match status" value="1"/>
</dbReference>
<keyword evidence="3" id="KW-1185">Reference proteome</keyword>